<accession>A0A0C3C874</accession>
<protein>
    <recommendedName>
        <fullName evidence="2">Exportin-2 central domain-containing protein</fullName>
    </recommendedName>
</protein>
<reference evidence="4" key="2">
    <citation type="submission" date="2015-01" db="EMBL/GenBank/DDBJ databases">
        <title>Evolutionary Origins and Diversification of the Mycorrhizal Mutualists.</title>
        <authorList>
            <consortium name="DOE Joint Genome Institute"/>
            <consortium name="Mycorrhizal Genomics Consortium"/>
            <person name="Kohler A."/>
            <person name="Kuo A."/>
            <person name="Nagy L.G."/>
            <person name="Floudas D."/>
            <person name="Copeland A."/>
            <person name="Barry K.W."/>
            <person name="Cichocki N."/>
            <person name="Veneault-Fourrey C."/>
            <person name="LaButti K."/>
            <person name="Lindquist E.A."/>
            <person name="Lipzen A."/>
            <person name="Lundell T."/>
            <person name="Morin E."/>
            <person name="Murat C."/>
            <person name="Riley R."/>
            <person name="Ohm R."/>
            <person name="Sun H."/>
            <person name="Tunlid A."/>
            <person name="Henrissat B."/>
            <person name="Grigoriev I.V."/>
            <person name="Hibbett D.S."/>
            <person name="Martin F."/>
        </authorList>
    </citation>
    <scope>NUCLEOTIDE SEQUENCE [LARGE SCALE GENOMIC DNA]</scope>
    <source>
        <strain evidence="4">F 1598</strain>
    </source>
</reference>
<keyword evidence="4" id="KW-1185">Reference proteome</keyword>
<proteinExistence type="predicted"/>
<dbReference type="Pfam" id="PF08506">
    <property type="entry name" value="Cse1"/>
    <property type="match status" value="1"/>
</dbReference>
<dbReference type="GO" id="GO:0006886">
    <property type="term" value="P:intracellular protein transport"/>
    <property type="evidence" value="ECO:0007669"/>
    <property type="project" value="InterPro"/>
</dbReference>
<dbReference type="Proteomes" id="UP000054166">
    <property type="component" value="Unassembled WGS sequence"/>
</dbReference>
<dbReference type="AlphaFoldDB" id="A0A0C3C874"/>
<evidence type="ECO:0000313" key="3">
    <source>
        <dbReference type="EMBL" id="KIM85902.1"/>
    </source>
</evidence>
<dbReference type="HOGENOM" id="CLU_871885_0_0_1"/>
<organism evidence="3 4">
    <name type="scientific">Piloderma croceum (strain F 1598)</name>
    <dbReference type="NCBI Taxonomy" id="765440"/>
    <lineage>
        <taxon>Eukaryota</taxon>
        <taxon>Fungi</taxon>
        <taxon>Dikarya</taxon>
        <taxon>Basidiomycota</taxon>
        <taxon>Agaricomycotina</taxon>
        <taxon>Agaricomycetes</taxon>
        <taxon>Agaricomycetidae</taxon>
        <taxon>Atheliales</taxon>
        <taxon>Atheliaceae</taxon>
        <taxon>Piloderma</taxon>
    </lineage>
</organism>
<feature type="chain" id="PRO_5002175954" description="Exportin-2 central domain-containing protein" evidence="1">
    <location>
        <begin position="23"/>
        <end position="319"/>
    </location>
</feature>
<dbReference type="EMBL" id="KN832983">
    <property type="protein sequence ID" value="KIM85902.1"/>
    <property type="molecule type" value="Genomic_DNA"/>
</dbReference>
<keyword evidence="1" id="KW-0732">Signal</keyword>
<evidence type="ECO:0000313" key="4">
    <source>
        <dbReference type="Proteomes" id="UP000054166"/>
    </source>
</evidence>
<name>A0A0C3C874_PILCF</name>
<gene>
    <name evidence="3" type="ORF">PILCRDRAFT_775935</name>
</gene>
<sequence length="319" mass="35211">MGFLLVFVGLLSMMGIWTSAAACHVCCCACAGTAEQEVEADEIEGIIFELFHFVFCGETKCAMVRMVIDSGDGKQRVRERDHGESEGGLGLGWLSIMRNRNADDALKTKDSAVYSLTAVATRGSTTQHGVTSTNALVDFLWGMYSKTYKHRKGTCIPSYKSMLFGSFTRSETRFTQVDMRWPEMVEENGRLISCTSCLLCVALSCDIAHEIFVFKAHGLVANSDITNWRCGLFGLVLSGIQTALPRCEQALFGPFMIIIQQETKLSTYIQHTCSDFAEGLLFAGQFSLRLDDLYLVHTVAEPSVGILWVFVVVGFFGTL</sequence>
<dbReference type="InParanoid" id="A0A0C3C874"/>
<dbReference type="STRING" id="765440.A0A0C3C874"/>
<dbReference type="OrthoDB" id="3268246at2759"/>
<evidence type="ECO:0000256" key="1">
    <source>
        <dbReference type="SAM" id="SignalP"/>
    </source>
</evidence>
<feature type="signal peptide" evidence="1">
    <location>
        <begin position="1"/>
        <end position="22"/>
    </location>
</feature>
<evidence type="ECO:0000259" key="2">
    <source>
        <dbReference type="Pfam" id="PF08506"/>
    </source>
</evidence>
<feature type="domain" description="Exportin-2 central" evidence="2">
    <location>
        <begin position="100"/>
        <end position="139"/>
    </location>
</feature>
<dbReference type="InterPro" id="IPR013713">
    <property type="entry name" value="XPO2_central"/>
</dbReference>
<reference evidence="3 4" key="1">
    <citation type="submission" date="2014-04" db="EMBL/GenBank/DDBJ databases">
        <authorList>
            <consortium name="DOE Joint Genome Institute"/>
            <person name="Kuo A."/>
            <person name="Tarkka M."/>
            <person name="Buscot F."/>
            <person name="Kohler A."/>
            <person name="Nagy L.G."/>
            <person name="Floudas D."/>
            <person name="Copeland A."/>
            <person name="Barry K.W."/>
            <person name="Cichocki N."/>
            <person name="Veneault-Fourrey C."/>
            <person name="LaButti K."/>
            <person name="Lindquist E.A."/>
            <person name="Lipzen A."/>
            <person name="Lundell T."/>
            <person name="Morin E."/>
            <person name="Murat C."/>
            <person name="Sun H."/>
            <person name="Tunlid A."/>
            <person name="Henrissat B."/>
            <person name="Grigoriev I.V."/>
            <person name="Hibbett D.S."/>
            <person name="Martin F."/>
            <person name="Nordberg H.P."/>
            <person name="Cantor M.N."/>
            <person name="Hua S.X."/>
        </authorList>
    </citation>
    <scope>NUCLEOTIDE SEQUENCE [LARGE SCALE GENOMIC DNA]</scope>
    <source>
        <strain evidence="3 4">F 1598</strain>
    </source>
</reference>